<feature type="domain" description="Xylose isomerase-like TIM barrel" evidence="1">
    <location>
        <begin position="38"/>
        <end position="231"/>
    </location>
</feature>
<proteinExistence type="predicted"/>
<dbReference type="AlphaFoldDB" id="A0A8I0DSQ6"/>
<name>A0A8I0DSQ6_9FIRM</name>
<dbReference type="RefSeq" id="WP_186901906.1">
    <property type="nucleotide sequence ID" value="NZ_JACOOT010000040.1"/>
</dbReference>
<evidence type="ECO:0000313" key="2">
    <source>
        <dbReference type="EMBL" id="MBC5652791.1"/>
    </source>
</evidence>
<dbReference type="Pfam" id="PF01261">
    <property type="entry name" value="AP_endonuc_2"/>
    <property type="match status" value="1"/>
</dbReference>
<organism evidence="2 3">
    <name type="scientific">Blautia segnis</name>
    <dbReference type="NCBI Taxonomy" id="2763030"/>
    <lineage>
        <taxon>Bacteria</taxon>
        <taxon>Bacillati</taxon>
        <taxon>Bacillota</taxon>
        <taxon>Clostridia</taxon>
        <taxon>Lachnospirales</taxon>
        <taxon>Lachnospiraceae</taxon>
        <taxon>Blautia</taxon>
    </lineage>
</organism>
<dbReference type="GO" id="GO:0016853">
    <property type="term" value="F:isomerase activity"/>
    <property type="evidence" value="ECO:0007669"/>
    <property type="project" value="UniProtKB-KW"/>
</dbReference>
<dbReference type="Gene3D" id="3.20.20.150">
    <property type="entry name" value="Divalent-metal-dependent TIM barrel enzymes"/>
    <property type="match status" value="1"/>
</dbReference>
<gene>
    <name evidence="2" type="ORF">H8S54_17240</name>
</gene>
<reference evidence="2 3" key="1">
    <citation type="submission" date="2020-08" db="EMBL/GenBank/DDBJ databases">
        <title>Genome public.</title>
        <authorList>
            <person name="Liu C."/>
            <person name="Sun Q."/>
        </authorList>
    </citation>
    <scope>NUCLEOTIDE SEQUENCE [LARGE SCALE GENOMIC DNA]</scope>
    <source>
        <strain evidence="2 3">BX17</strain>
    </source>
</reference>
<dbReference type="Proteomes" id="UP000652847">
    <property type="component" value="Unassembled WGS sequence"/>
</dbReference>
<comment type="caution">
    <text evidence="2">The sequence shown here is derived from an EMBL/GenBank/DDBJ whole genome shotgun (WGS) entry which is preliminary data.</text>
</comment>
<dbReference type="PANTHER" id="PTHR12110:SF21">
    <property type="entry name" value="XYLOSE ISOMERASE-LIKE TIM BARREL DOMAIN-CONTAINING PROTEIN"/>
    <property type="match status" value="1"/>
</dbReference>
<sequence>MIYISHLIPDEKMKFFVEKYGVGVESIDFSISDNLDQLSRSIEYCREKIKYMGRDQLILHGPFLDVNPCAYDSLVREATMTRFSQCYEAGLELGAKKIVFHSGMNPYAYYKEGWADHVSVFWQEFMEDRREIEIVLENVFDNDWELLLDVYQRVNQPNFKLCLDIGHAHCYSTVDARKWAENLAPYVSHVHVHDNCGDRDSHIGLGKGNLPWKEVLKLLPQDQGRTWTIECMKKEDVQACLESLYASDFCGV</sequence>
<dbReference type="PANTHER" id="PTHR12110">
    <property type="entry name" value="HYDROXYPYRUVATE ISOMERASE"/>
    <property type="match status" value="1"/>
</dbReference>
<keyword evidence="3" id="KW-1185">Reference proteome</keyword>
<accession>A0A8I0DSQ6</accession>
<dbReference type="InterPro" id="IPR013022">
    <property type="entry name" value="Xyl_isomerase-like_TIM-brl"/>
</dbReference>
<dbReference type="InterPro" id="IPR036237">
    <property type="entry name" value="Xyl_isomerase-like_sf"/>
</dbReference>
<evidence type="ECO:0000259" key="1">
    <source>
        <dbReference type="Pfam" id="PF01261"/>
    </source>
</evidence>
<keyword evidence="2" id="KW-0413">Isomerase</keyword>
<evidence type="ECO:0000313" key="3">
    <source>
        <dbReference type="Proteomes" id="UP000652847"/>
    </source>
</evidence>
<protein>
    <submittedName>
        <fullName evidence="2">Sugar phosphate isomerase/epimerase</fullName>
    </submittedName>
</protein>
<dbReference type="SUPFAM" id="SSF51658">
    <property type="entry name" value="Xylose isomerase-like"/>
    <property type="match status" value="1"/>
</dbReference>
<dbReference type="EMBL" id="JACOOT010000040">
    <property type="protein sequence ID" value="MBC5652791.1"/>
    <property type="molecule type" value="Genomic_DNA"/>
</dbReference>
<dbReference type="InterPro" id="IPR050312">
    <property type="entry name" value="IolE/XylAMocC-like"/>
</dbReference>